<dbReference type="EMBL" id="LVVM01002231">
    <property type="protein sequence ID" value="OJA16957.1"/>
    <property type="molecule type" value="Genomic_DNA"/>
</dbReference>
<organism evidence="1 2">
    <name type="scientific">Rhizopogon vesiculosus</name>
    <dbReference type="NCBI Taxonomy" id="180088"/>
    <lineage>
        <taxon>Eukaryota</taxon>
        <taxon>Fungi</taxon>
        <taxon>Dikarya</taxon>
        <taxon>Basidiomycota</taxon>
        <taxon>Agaricomycotina</taxon>
        <taxon>Agaricomycetes</taxon>
        <taxon>Agaricomycetidae</taxon>
        <taxon>Boletales</taxon>
        <taxon>Suillineae</taxon>
        <taxon>Rhizopogonaceae</taxon>
        <taxon>Rhizopogon</taxon>
    </lineage>
</organism>
<comment type="caution">
    <text evidence="1">The sequence shown here is derived from an EMBL/GenBank/DDBJ whole genome shotgun (WGS) entry which is preliminary data.</text>
</comment>
<evidence type="ECO:0000313" key="2">
    <source>
        <dbReference type="Proteomes" id="UP000183567"/>
    </source>
</evidence>
<protein>
    <submittedName>
        <fullName evidence="1">Uncharacterized protein</fullName>
    </submittedName>
</protein>
<gene>
    <name evidence="1" type="ORF">AZE42_09452</name>
</gene>
<accession>A0A1J8Q7E2</accession>
<dbReference type="OrthoDB" id="245150at2759"/>
<sequence>MAGMVAKNVVVYEPPKQTHAVMLYWCLLEEWADFLHSWETPENALLFCLLSQGSPLPSNFHSPARTHKNADLLNLEIRIFEGASGID</sequence>
<name>A0A1J8Q7E2_9AGAM</name>
<reference evidence="1 2" key="1">
    <citation type="submission" date="2016-03" db="EMBL/GenBank/DDBJ databases">
        <title>Comparative genomics of the ectomycorrhizal sister species Rhizopogon vinicolor and Rhizopogon vesiculosus (Basidiomycota: Boletales) reveals a divergence of the mating type B locus.</title>
        <authorList>
            <person name="Mujic A.B."/>
            <person name="Kuo A."/>
            <person name="Tritt A."/>
            <person name="Lipzen A."/>
            <person name="Chen C."/>
            <person name="Johnson J."/>
            <person name="Sharma A."/>
            <person name="Barry K."/>
            <person name="Grigoriev I.V."/>
            <person name="Spatafora J.W."/>
        </authorList>
    </citation>
    <scope>NUCLEOTIDE SEQUENCE [LARGE SCALE GENOMIC DNA]</scope>
    <source>
        <strain evidence="1 2">AM-OR11-056</strain>
    </source>
</reference>
<proteinExistence type="predicted"/>
<evidence type="ECO:0000313" key="1">
    <source>
        <dbReference type="EMBL" id="OJA16957.1"/>
    </source>
</evidence>
<keyword evidence="2" id="KW-1185">Reference proteome</keyword>
<dbReference type="Proteomes" id="UP000183567">
    <property type="component" value="Unassembled WGS sequence"/>
</dbReference>
<dbReference type="AlphaFoldDB" id="A0A1J8Q7E2"/>